<accession>A0A834K716</accession>
<name>A0A834K716_VESGE</name>
<evidence type="ECO:0000313" key="4">
    <source>
        <dbReference type="Proteomes" id="UP000617340"/>
    </source>
</evidence>
<sequence>MEAPATRIIFSSWYSYEVDRLGSQCNMTRGGVQNRGRRGGRGRGRERGGEGEGEGEVEVIVGVAITIPVAAVGATATATVTAAAVAAVVVVVLVVIVVVVGRIGTLNQKGRGGKERVQGRRKARERVSVVMVPDVPLLIKDGWLAWLLTGWRTSNAILICAIIMYTQSLRGEGGGGKGGEGRRGLYEGRVTLAMLLGTKLFFVCPKSEGNRVIEELIRTRSVL</sequence>
<evidence type="ECO:0000256" key="2">
    <source>
        <dbReference type="SAM" id="Phobius"/>
    </source>
</evidence>
<comment type="caution">
    <text evidence="3">The sequence shown here is derived from an EMBL/GenBank/DDBJ whole genome shotgun (WGS) entry which is preliminary data.</text>
</comment>
<organism evidence="3 4">
    <name type="scientific">Vespula germanica</name>
    <name type="common">German yellow jacket</name>
    <name type="synonym">Paravespula germanica</name>
    <dbReference type="NCBI Taxonomy" id="30212"/>
    <lineage>
        <taxon>Eukaryota</taxon>
        <taxon>Metazoa</taxon>
        <taxon>Ecdysozoa</taxon>
        <taxon>Arthropoda</taxon>
        <taxon>Hexapoda</taxon>
        <taxon>Insecta</taxon>
        <taxon>Pterygota</taxon>
        <taxon>Neoptera</taxon>
        <taxon>Endopterygota</taxon>
        <taxon>Hymenoptera</taxon>
        <taxon>Apocrita</taxon>
        <taxon>Aculeata</taxon>
        <taxon>Vespoidea</taxon>
        <taxon>Vespidae</taxon>
        <taxon>Vespinae</taxon>
        <taxon>Vespula</taxon>
    </lineage>
</organism>
<keyword evidence="2" id="KW-1133">Transmembrane helix</keyword>
<dbReference type="Proteomes" id="UP000617340">
    <property type="component" value="Unassembled WGS sequence"/>
</dbReference>
<proteinExistence type="predicted"/>
<keyword evidence="4" id="KW-1185">Reference proteome</keyword>
<evidence type="ECO:0000256" key="1">
    <source>
        <dbReference type="SAM" id="MobiDB-lite"/>
    </source>
</evidence>
<protein>
    <submittedName>
        <fullName evidence="3">Uncharacterized protein</fullName>
    </submittedName>
</protein>
<dbReference type="AlphaFoldDB" id="A0A834K716"/>
<feature type="transmembrane region" description="Helical" evidence="2">
    <location>
        <begin position="82"/>
        <end position="104"/>
    </location>
</feature>
<feature type="transmembrane region" description="Helical" evidence="2">
    <location>
        <begin position="57"/>
        <end position="76"/>
    </location>
</feature>
<reference evidence="3" key="1">
    <citation type="journal article" date="2020" name="G3 (Bethesda)">
        <title>High-Quality Assemblies for Three Invasive Social Wasps from the &lt;i&gt;Vespula&lt;/i&gt; Genus.</title>
        <authorList>
            <person name="Harrop T.W.R."/>
            <person name="Guhlin J."/>
            <person name="McLaughlin G.M."/>
            <person name="Permina E."/>
            <person name="Stockwell P."/>
            <person name="Gilligan J."/>
            <person name="Le Lec M.F."/>
            <person name="Gruber M.A.M."/>
            <person name="Quinn O."/>
            <person name="Lovegrove M."/>
            <person name="Duncan E.J."/>
            <person name="Remnant E.J."/>
            <person name="Van Eeckhoven J."/>
            <person name="Graham B."/>
            <person name="Knapp R.A."/>
            <person name="Langford K.W."/>
            <person name="Kronenberg Z."/>
            <person name="Press M.O."/>
            <person name="Eacker S.M."/>
            <person name="Wilson-Rankin E.E."/>
            <person name="Purcell J."/>
            <person name="Lester P.J."/>
            <person name="Dearden P.K."/>
        </authorList>
    </citation>
    <scope>NUCLEOTIDE SEQUENCE</scope>
    <source>
        <strain evidence="3">Linc-1</strain>
    </source>
</reference>
<gene>
    <name evidence="3" type="ORF">HZH68_007183</name>
</gene>
<feature type="region of interest" description="Disordered" evidence="1">
    <location>
        <begin position="27"/>
        <end position="53"/>
    </location>
</feature>
<keyword evidence="2" id="KW-0812">Transmembrane</keyword>
<keyword evidence="2" id="KW-0472">Membrane</keyword>
<dbReference type="EMBL" id="JACSDZ010000006">
    <property type="protein sequence ID" value="KAF7401363.1"/>
    <property type="molecule type" value="Genomic_DNA"/>
</dbReference>
<evidence type="ECO:0000313" key="3">
    <source>
        <dbReference type="EMBL" id="KAF7401363.1"/>
    </source>
</evidence>